<dbReference type="InterPro" id="IPR049912">
    <property type="entry name" value="CRESS_DNA_REP"/>
</dbReference>
<organism evidence="14 15">
    <name type="scientific">Eubacterium segne</name>
    <dbReference type="NCBI Taxonomy" id="2763045"/>
    <lineage>
        <taxon>Bacteria</taxon>
        <taxon>Bacillati</taxon>
        <taxon>Bacillota</taxon>
        <taxon>Clostridia</taxon>
        <taxon>Eubacteriales</taxon>
        <taxon>Eubacteriaceae</taxon>
        <taxon>Eubacterium</taxon>
    </lineage>
</organism>
<keyword evidence="4" id="KW-0235">DNA replication</keyword>
<evidence type="ECO:0000256" key="12">
    <source>
        <dbReference type="ARBA" id="ARBA00023268"/>
    </source>
</evidence>
<comment type="caution">
    <text evidence="14">The sequence shown here is derived from an EMBL/GenBank/DDBJ whole genome shotgun (WGS) entry which is preliminary data.</text>
</comment>
<evidence type="ECO:0000256" key="7">
    <source>
        <dbReference type="ARBA" id="ARBA00022741"/>
    </source>
</evidence>
<evidence type="ECO:0000256" key="1">
    <source>
        <dbReference type="ARBA" id="ARBA00001936"/>
    </source>
</evidence>
<evidence type="ECO:0000313" key="14">
    <source>
        <dbReference type="EMBL" id="MBC5667723.1"/>
    </source>
</evidence>
<keyword evidence="2" id="KW-0808">Transferase</keyword>
<dbReference type="InterPro" id="IPR000605">
    <property type="entry name" value="Helicase_SF3_ssDNA/RNA_vir"/>
</dbReference>
<comment type="cofactor">
    <cofactor evidence="1">
        <name>Mn(2+)</name>
        <dbReference type="ChEBI" id="CHEBI:29035"/>
    </cofactor>
</comment>
<accession>A0ABR7F288</accession>
<name>A0ABR7F288_9FIRM</name>
<keyword evidence="7" id="KW-0547">Nucleotide-binding</keyword>
<keyword evidence="9" id="KW-0378">Hydrolase</keyword>
<evidence type="ECO:0000256" key="4">
    <source>
        <dbReference type="ARBA" id="ARBA00022705"/>
    </source>
</evidence>
<dbReference type="Proteomes" id="UP000597877">
    <property type="component" value="Unassembled WGS sequence"/>
</dbReference>
<evidence type="ECO:0000256" key="6">
    <source>
        <dbReference type="ARBA" id="ARBA00022723"/>
    </source>
</evidence>
<keyword evidence="12" id="KW-0511">Multifunctional enzyme</keyword>
<keyword evidence="3" id="KW-0548">Nucleotidyltransferase</keyword>
<evidence type="ECO:0000313" key="15">
    <source>
        <dbReference type="Proteomes" id="UP000597877"/>
    </source>
</evidence>
<keyword evidence="6" id="KW-0479">Metal-binding</keyword>
<keyword evidence="10" id="KW-0190">Covalent protein-DNA linkage</keyword>
<dbReference type="EMBL" id="JACOOZ010000004">
    <property type="protein sequence ID" value="MBC5667723.1"/>
    <property type="molecule type" value="Genomic_DNA"/>
</dbReference>
<gene>
    <name evidence="14" type="ORF">H8S00_06985</name>
</gene>
<keyword evidence="15" id="KW-1185">Reference proteome</keyword>
<dbReference type="PROSITE" id="PS52020">
    <property type="entry name" value="CRESS_DNA_REP"/>
    <property type="match status" value="1"/>
</dbReference>
<keyword evidence="5" id="KW-0540">Nuclease</keyword>
<evidence type="ECO:0000256" key="11">
    <source>
        <dbReference type="ARBA" id="ARBA00023125"/>
    </source>
</evidence>
<protein>
    <submittedName>
        <fullName evidence="14">Replication protein</fullName>
    </submittedName>
</protein>
<evidence type="ECO:0000256" key="10">
    <source>
        <dbReference type="ARBA" id="ARBA00023124"/>
    </source>
</evidence>
<reference evidence="14 15" key="1">
    <citation type="submission" date="2020-08" db="EMBL/GenBank/DDBJ databases">
        <title>Genome public.</title>
        <authorList>
            <person name="Liu C."/>
            <person name="Sun Q."/>
        </authorList>
    </citation>
    <scope>NUCLEOTIDE SEQUENCE [LARGE SCALE GENOMIC DNA]</scope>
    <source>
        <strain evidence="14 15">BX4</strain>
    </source>
</reference>
<dbReference type="Gene3D" id="3.40.1310.20">
    <property type="match status" value="1"/>
</dbReference>
<evidence type="ECO:0000256" key="2">
    <source>
        <dbReference type="ARBA" id="ARBA00022679"/>
    </source>
</evidence>
<dbReference type="Pfam" id="PF02407">
    <property type="entry name" value="Viral_Rep"/>
    <property type="match status" value="1"/>
</dbReference>
<evidence type="ECO:0000256" key="9">
    <source>
        <dbReference type="ARBA" id="ARBA00022801"/>
    </source>
</evidence>
<sequence>MKNVQRNAFQLTINNPVEYGYTHEKIKETLIMNFTTLKYFCMADEIGGQGTYHTHIYVVFSSRVRWSKVKKNFDEAHIEIAKGSAQSNVEYIKKTGKWAETNKAETSVEGTFEEWGEIPTQRGKKADMEELYEMIKNGYSNAEILAINNDYILNIDKLDKVRTMLLTEKYKNERRLDLKVIYIYGATGTGKTRGVLDEHGNSNVYRVSDYLHPFDGYGTQEVIAFDEFRSGIKISDMLNYCDIYPIELPARYSNKFACYSRVYIISNWSLEMQYSEVQKNSPESWQAFLRRIHEVHHYHADGTLDVYDSVEKYLHRDEEFHAISDEELKQIKIYRLR</sequence>
<dbReference type="Pfam" id="PF00910">
    <property type="entry name" value="RNA_helicase"/>
    <property type="match status" value="1"/>
</dbReference>
<feature type="domain" description="CRESS-DNA virus Rep endonuclease" evidence="13">
    <location>
        <begin position="3"/>
        <end position="118"/>
    </location>
</feature>
<proteinExistence type="predicted"/>
<keyword evidence="8" id="KW-0255">Endonuclease</keyword>
<evidence type="ECO:0000256" key="3">
    <source>
        <dbReference type="ARBA" id="ARBA00022695"/>
    </source>
</evidence>
<evidence type="ECO:0000256" key="5">
    <source>
        <dbReference type="ARBA" id="ARBA00022722"/>
    </source>
</evidence>
<keyword evidence="11" id="KW-0238">DNA-binding</keyword>
<evidence type="ECO:0000259" key="13">
    <source>
        <dbReference type="PROSITE" id="PS52020"/>
    </source>
</evidence>
<evidence type="ECO:0000256" key="8">
    <source>
        <dbReference type="ARBA" id="ARBA00022759"/>
    </source>
</evidence>